<accession>A0A4S4BJQ4</accession>
<dbReference type="OrthoDB" id="2360475at2"/>
<keyword evidence="6 8" id="KW-0472">Membrane</keyword>
<dbReference type="GO" id="GO:0005886">
    <property type="term" value="C:plasma membrane"/>
    <property type="evidence" value="ECO:0007669"/>
    <property type="project" value="UniProtKB-SubCell"/>
</dbReference>
<evidence type="ECO:0000259" key="9">
    <source>
        <dbReference type="Pfam" id="PF02706"/>
    </source>
</evidence>
<dbReference type="GO" id="GO:0004713">
    <property type="term" value="F:protein tyrosine kinase activity"/>
    <property type="evidence" value="ECO:0007669"/>
    <property type="project" value="TreeGrafter"/>
</dbReference>
<evidence type="ECO:0000256" key="5">
    <source>
        <dbReference type="ARBA" id="ARBA00022989"/>
    </source>
</evidence>
<feature type="domain" description="Polysaccharide chain length determinant N-terminal" evidence="9">
    <location>
        <begin position="3"/>
        <end position="91"/>
    </location>
</feature>
<sequence>MEIKQYMKLLKKRLWLILLCVAISMATTTYLSYENYQPLYQASTKLIVNKTEQDQQGSETMDLAAINVNIGLVETYKEIIMTPAILGVVVDRYPELNLTEDELGSRIAISNYNGTQVMTIQTTDNTYERAADIVNAVAQVVKTEIPRIMKVNNVELLNTADPNETPPPINQDINQKIAISFAVSLLFAVGITFLLEFLDDTLKTKKDIRNVMNLPTLTTIPTIRRKAMRAKKKTSQKQVGETKYAPVQQ</sequence>
<keyword evidence="3" id="KW-1003">Cell membrane</keyword>
<name>A0A4S4BJQ4_9BACL</name>
<evidence type="ECO:0000313" key="10">
    <source>
        <dbReference type="EMBL" id="THF74915.1"/>
    </source>
</evidence>
<evidence type="ECO:0000256" key="3">
    <source>
        <dbReference type="ARBA" id="ARBA00022475"/>
    </source>
</evidence>
<evidence type="ECO:0000256" key="2">
    <source>
        <dbReference type="ARBA" id="ARBA00006683"/>
    </source>
</evidence>
<keyword evidence="4 8" id="KW-0812">Transmembrane</keyword>
<protein>
    <submittedName>
        <fullName evidence="10">Lipopolysaccharide biosynthesis protein</fullName>
    </submittedName>
</protein>
<gene>
    <name evidence="10" type="ORF">E6C55_23485</name>
</gene>
<proteinExistence type="inferred from homology"/>
<dbReference type="InterPro" id="IPR003856">
    <property type="entry name" value="LPS_length_determ_N"/>
</dbReference>
<dbReference type="InterPro" id="IPR050445">
    <property type="entry name" value="Bact_polysacc_biosynth/exp"/>
</dbReference>
<dbReference type="PANTHER" id="PTHR32309">
    <property type="entry name" value="TYROSINE-PROTEIN KINASE"/>
    <property type="match status" value="1"/>
</dbReference>
<evidence type="ECO:0000256" key="8">
    <source>
        <dbReference type="SAM" id="Phobius"/>
    </source>
</evidence>
<dbReference type="Pfam" id="PF02706">
    <property type="entry name" value="Wzz"/>
    <property type="match status" value="1"/>
</dbReference>
<dbReference type="PANTHER" id="PTHR32309:SF13">
    <property type="entry name" value="FERRIC ENTEROBACTIN TRANSPORT PROTEIN FEPE"/>
    <property type="match status" value="1"/>
</dbReference>
<reference evidence="10 11" key="1">
    <citation type="submission" date="2019-04" db="EMBL/GenBank/DDBJ databases">
        <title>Cohnella sp. nov. isolated from preserved vegetables.</title>
        <authorList>
            <person name="Lin S.-Y."/>
            <person name="Hung M.-H."/>
            <person name="Young C.-C."/>
        </authorList>
    </citation>
    <scope>NUCLEOTIDE SEQUENCE [LARGE SCALE GENOMIC DNA]</scope>
    <source>
        <strain evidence="10 11">CC-MHH1044</strain>
    </source>
</reference>
<evidence type="ECO:0000256" key="1">
    <source>
        <dbReference type="ARBA" id="ARBA00004651"/>
    </source>
</evidence>
<dbReference type="EMBL" id="SSOB01000036">
    <property type="protein sequence ID" value="THF74915.1"/>
    <property type="molecule type" value="Genomic_DNA"/>
</dbReference>
<evidence type="ECO:0000256" key="4">
    <source>
        <dbReference type="ARBA" id="ARBA00022692"/>
    </source>
</evidence>
<feature type="region of interest" description="Disordered" evidence="7">
    <location>
        <begin position="229"/>
        <end position="249"/>
    </location>
</feature>
<evidence type="ECO:0000256" key="7">
    <source>
        <dbReference type="SAM" id="MobiDB-lite"/>
    </source>
</evidence>
<comment type="caution">
    <text evidence="10">The sequence shown here is derived from an EMBL/GenBank/DDBJ whole genome shotgun (WGS) entry which is preliminary data.</text>
</comment>
<dbReference type="Proteomes" id="UP000310636">
    <property type="component" value="Unassembled WGS sequence"/>
</dbReference>
<keyword evidence="11" id="KW-1185">Reference proteome</keyword>
<dbReference type="RefSeq" id="WP_136372267.1">
    <property type="nucleotide sequence ID" value="NZ_SSOB01000036.1"/>
</dbReference>
<dbReference type="AlphaFoldDB" id="A0A4S4BJQ4"/>
<feature type="transmembrane region" description="Helical" evidence="8">
    <location>
        <begin position="177"/>
        <end position="198"/>
    </location>
</feature>
<comment type="subcellular location">
    <subcellularLocation>
        <location evidence="1">Cell membrane</location>
        <topology evidence="1">Multi-pass membrane protein</topology>
    </subcellularLocation>
</comment>
<organism evidence="10 11">
    <name type="scientific">Cohnella fermenti</name>
    <dbReference type="NCBI Taxonomy" id="2565925"/>
    <lineage>
        <taxon>Bacteria</taxon>
        <taxon>Bacillati</taxon>
        <taxon>Bacillota</taxon>
        <taxon>Bacilli</taxon>
        <taxon>Bacillales</taxon>
        <taxon>Paenibacillaceae</taxon>
        <taxon>Cohnella</taxon>
    </lineage>
</organism>
<evidence type="ECO:0000313" key="11">
    <source>
        <dbReference type="Proteomes" id="UP000310636"/>
    </source>
</evidence>
<comment type="similarity">
    <text evidence="2">Belongs to the CpsC/CapA family.</text>
</comment>
<keyword evidence="5 8" id="KW-1133">Transmembrane helix</keyword>
<evidence type="ECO:0000256" key="6">
    <source>
        <dbReference type="ARBA" id="ARBA00023136"/>
    </source>
</evidence>